<evidence type="ECO:0008006" key="3">
    <source>
        <dbReference type="Google" id="ProtNLM"/>
    </source>
</evidence>
<dbReference type="Gene3D" id="3.40.50.300">
    <property type="entry name" value="P-loop containing nucleotide triphosphate hydrolases"/>
    <property type="match status" value="1"/>
</dbReference>
<dbReference type="SUPFAM" id="SSF52540">
    <property type="entry name" value="P-loop containing nucleoside triphosphate hydrolases"/>
    <property type="match status" value="1"/>
</dbReference>
<evidence type="ECO:0000313" key="2">
    <source>
        <dbReference type="Proteomes" id="UP001061999"/>
    </source>
</evidence>
<dbReference type="InterPro" id="IPR027417">
    <property type="entry name" value="P-loop_NTPase"/>
</dbReference>
<protein>
    <recommendedName>
        <fullName evidence="3">Restriction endonuclease</fullName>
    </recommendedName>
</protein>
<evidence type="ECO:0000313" key="1">
    <source>
        <dbReference type="EMBL" id="MCW1244649.1"/>
    </source>
</evidence>
<dbReference type="RefSeq" id="WP_264427582.1">
    <property type="nucleotide sequence ID" value="NZ_JAOSHO010000088.1"/>
</dbReference>
<organism evidence="1 2">
    <name type="scientific">Pseudomonas agronomica</name>
    <dbReference type="NCBI Taxonomy" id="2979328"/>
    <lineage>
        <taxon>Bacteria</taxon>
        <taxon>Pseudomonadati</taxon>
        <taxon>Pseudomonadota</taxon>
        <taxon>Gammaproteobacteria</taxon>
        <taxon>Pseudomonadales</taxon>
        <taxon>Pseudomonadaceae</taxon>
        <taxon>Pseudomonas</taxon>
    </lineage>
</organism>
<dbReference type="Proteomes" id="UP001061999">
    <property type="component" value="Unassembled WGS sequence"/>
</dbReference>
<gene>
    <name evidence="1" type="ORF">OC610_09550</name>
</gene>
<accession>A0ABT3F7L5</accession>
<sequence>MAIDLKDDDQLKAACESALQQYRLSAGHDAWVNKLSNFLLRVRNTDHQEFITEAFQKELWDSEAVSATGMGRIDISAVVKEPLVVECLWRLKSLSPDLDPVQQEQLINDTWSQVAELVEPLVKRNPRLKRYRLFAALCPEYFTTITHHRKLRELAVSMGISRGAENRLALHRLVKRRVDAVLGEPGPIFSQGWVERMTLPWLLYVLHVQNQELEATETADLTTGEEKLNPLPADRRRRGMLAIGGYVSTIRAMIEFAREGCTREDFRQHMCSLNQALAPATISTQMNALIAEWGVLRANGDNLVLTSRGEGFLESGDPDEVSDWLLTRILGLDNLLYALKTAPMPTKAAVAELQKINANWKSTFVPNSLINWTRALQLVELSNDKMLRLTERGESWAARIHWVPDVLVIAAPLSTVADGSAGSLVLGGSLERPPLKQIIASFDENIRFKDELIGQLDAGLWGHPRRHFAVLTGLSGAGKTLLARGYALGMRSNEDDPKSGLLIVPVQPGWHDPSCLLGYVNPLDSDAYVRTGFLDFLLQAGADPDRPYTVVLDEMNLSHPEQYFSPLLSAMETGDTIELHAQGGEVNGVPPNVPYPSNLVIIGTVNMDETTHGLSDKVLDRAAVIEFWDIDVEAFPGWRNCELSEQQITVVRQTLKELVQALRPVRLHFGWRTIRDVIGYVQEAERGGVIEFNGALDQAIYAKVLPKLRGEDSPRIKTAFGSVKKVLENADLKASTQKVHELLDDLQYLGSARFWR</sequence>
<dbReference type="EMBL" id="JAOSHO010000088">
    <property type="protein sequence ID" value="MCW1244649.1"/>
    <property type="molecule type" value="Genomic_DNA"/>
</dbReference>
<keyword evidence="2" id="KW-1185">Reference proteome</keyword>
<comment type="caution">
    <text evidence="1">The sequence shown here is derived from an EMBL/GenBank/DDBJ whole genome shotgun (WGS) entry which is preliminary data.</text>
</comment>
<proteinExistence type="predicted"/>
<name>A0ABT3F7L5_9PSED</name>
<reference evidence="1" key="1">
    <citation type="submission" date="2022-07" db="EMBL/GenBank/DDBJ databases">
        <title>Pseudomonas agronomica sp. nov.: a novel bacterium with biotechnological application in the synthesis of biofertilizers from valorized agricultural residues.</title>
        <authorList>
            <person name="Robas M."/>
            <person name="Fernandez V.M."/>
            <person name="Luna L."/>
            <person name="Provanza A."/>
            <person name="Jimenez P.A."/>
        </authorList>
    </citation>
    <scope>NUCLEOTIDE SEQUENCE</scope>
    <source>
        <strain evidence="1">SAICEU22T</strain>
    </source>
</reference>